<evidence type="ECO:0000313" key="6">
    <source>
        <dbReference type="EMBL" id="MBC2593381.1"/>
    </source>
</evidence>
<protein>
    <submittedName>
        <fullName evidence="6">Trypsin-like peptidase domain-containing protein</fullName>
    </submittedName>
</protein>
<comment type="similarity">
    <text evidence="1">Belongs to the peptidase S1C family.</text>
</comment>
<keyword evidence="2" id="KW-0645">Protease</keyword>
<feature type="chain" id="PRO_5032447727" evidence="5">
    <location>
        <begin position="22"/>
        <end position="534"/>
    </location>
</feature>
<sequence>MRAIRLLPFLLLLLLAAPASRAESYVALPNSGFVVRYPIDYPACKIYPSQSFEVLSEDGDSYFVPYDFGDAVHVVELPKKKNGRTVSFRDGNTAHINGMVMQKFEKGVILIEKGTAYPVTKAEGGQLELIVPVGDSKRRAPFPENLFRLVEAERYREASERPSTFATTTGDTSEDPRPSLSAADLEKLAAAEKEKAARVHASQTKGRYMPVRSTEDAVGVVTTAEGSGTGFLCHMDGVVYFFTNSHVVGSGEDLTIRLRDGTKLKPRLIELAEDRDLARISIEKQPPSLTFTTRSDIGDDVIVYGNSAGAGVITKIKGEIKGDAYDRIETSAKFVPGNSGSPIVNRKGVVVAVATYATFNPTDKKDWVMAGTGFDKVRRFGVKLDDKINWIPFHPEALQLINHQIIEAEAALDQSASLMAVYYNAPFEPVIIPGIENPRLAQWITAHNAVVKEYAALEGKRYSMSERNKVLAIIRNRGRAKGRALTDFFRDQAEDLEALPLVPRTGFHAEHIKRTQEGFSQLAEINESITEGMW</sequence>
<evidence type="ECO:0000256" key="4">
    <source>
        <dbReference type="SAM" id="MobiDB-lite"/>
    </source>
</evidence>
<dbReference type="Pfam" id="PF13365">
    <property type="entry name" value="Trypsin_2"/>
    <property type="match status" value="1"/>
</dbReference>
<dbReference type="PANTHER" id="PTHR43343:SF3">
    <property type="entry name" value="PROTEASE DO-LIKE 8, CHLOROPLASTIC"/>
    <property type="match status" value="1"/>
</dbReference>
<evidence type="ECO:0000256" key="5">
    <source>
        <dbReference type="SAM" id="SignalP"/>
    </source>
</evidence>
<evidence type="ECO:0000313" key="7">
    <source>
        <dbReference type="Proteomes" id="UP000546464"/>
    </source>
</evidence>
<dbReference type="InterPro" id="IPR009003">
    <property type="entry name" value="Peptidase_S1_PA"/>
</dbReference>
<evidence type="ECO:0000256" key="1">
    <source>
        <dbReference type="ARBA" id="ARBA00010541"/>
    </source>
</evidence>
<evidence type="ECO:0000256" key="2">
    <source>
        <dbReference type="ARBA" id="ARBA00022670"/>
    </source>
</evidence>
<dbReference type="Gene3D" id="2.40.10.10">
    <property type="entry name" value="Trypsin-like serine proteases"/>
    <property type="match status" value="2"/>
</dbReference>
<keyword evidence="5" id="KW-0732">Signal</keyword>
<accession>A0A842HDE1</accession>
<dbReference type="InterPro" id="IPR043504">
    <property type="entry name" value="Peptidase_S1_PA_chymotrypsin"/>
</dbReference>
<feature type="signal peptide" evidence="5">
    <location>
        <begin position="1"/>
        <end position="21"/>
    </location>
</feature>
<dbReference type="SUPFAM" id="SSF50494">
    <property type="entry name" value="Trypsin-like serine proteases"/>
    <property type="match status" value="1"/>
</dbReference>
<dbReference type="RefSeq" id="WP_185674388.1">
    <property type="nucleotide sequence ID" value="NZ_JACHVB010000013.1"/>
</dbReference>
<dbReference type="AlphaFoldDB" id="A0A842HDE1"/>
<dbReference type="InterPro" id="IPR051201">
    <property type="entry name" value="Chloro_Bact_Ser_Proteases"/>
</dbReference>
<feature type="region of interest" description="Disordered" evidence="4">
    <location>
        <begin position="158"/>
        <end position="179"/>
    </location>
</feature>
<keyword evidence="7" id="KW-1185">Reference proteome</keyword>
<reference evidence="6 7" key="1">
    <citation type="submission" date="2020-07" db="EMBL/GenBank/DDBJ databases">
        <authorList>
            <person name="Feng X."/>
        </authorList>
    </citation>
    <scope>NUCLEOTIDE SEQUENCE [LARGE SCALE GENOMIC DNA]</scope>
    <source>
        <strain evidence="6 7">JCM31066</strain>
    </source>
</reference>
<name>A0A842HDE1_9BACT</name>
<keyword evidence="3" id="KW-0378">Hydrolase</keyword>
<dbReference type="Proteomes" id="UP000546464">
    <property type="component" value="Unassembled WGS sequence"/>
</dbReference>
<dbReference type="GO" id="GO:0008233">
    <property type="term" value="F:peptidase activity"/>
    <property type="evidence" value="ECO:0007669"/>
    <property type="project" value="UniProtKB-KW"/>
</dbReference>
<evidence type="ECO:0000256" key="3">
    <source>
        <dbReference type="ARBA" id="ARBA00022801"/>
    </source>
</evidence>
<organism evidence="6 7">
    <name type="scientific">Ruficoccus amylovorans</name>
    <dbReference type="NCBI Taxonomy" id="1804625"/>
    <lineage>
        <taxon>Bacteria</taxon>
        <taxon>Pseudomonadati</taxon>
        <taxon>Verrucomicrobiota</taxon>
        <taxon>Opitutia</taxon>
        <taxon>Puniceicoccales</taxon>
        <taxon>Cerasicoccaceae</taxon>
        <taxon>Ruficoccus</taxon>
    </lineage>
</organism>
<comment type="caution">
    <text evidence="6">The sequence shown here is derived from an EMBL/GenBank/DDBJ whole genome shotgun (WGS) entry which is preliminary data.</text>
</comment>
<dbReference type="PANTHER" id="PTHR43343">
    <property type="entry name" value="PEPTIDASE S12"/>
    <property type="match status" value="1"/>
</dbReference>
<gene>
    <name evidence="6" type="ORF">H5P28_03820</name>
</gene>
<proteinExistence type="inferred from homology"/>
<dbReference type="EMBL" id="JACHVB010000013">
    <property type="protein sequence ID" value="MBC2593381.1"/>
    <property type="molecule type" value="Genomic_DNA"/>
</dbReference>
<feature type="compositionally biased region" description="Polar residues" evidence="4">
    <location>
        <begin position="161"/>
        <end position="171"/>
    </location>
</feature>
<dbReference type="GO" id="GO:0006508">
    <property type="term" value="P:proteolysis"/>
    <property type="evidence" value="ECO:0007669"/>
    <property type="project" value="UniProtKB-KW"/>
</dbReference>